<accession>A0A671SX06</accession>
<comment type="catalytic activity">
    <reaction evidence="12">
        <text>L-threonyl-[protein] + ATP = O-phospho-L-threonyl-[protein] + ADP + H(+)</text>
        <dbReference type="Rhea" id="RHEA:46608"/>
        <dbReference type="Rhea" id="RHEA-COMP:11060"/>
        <dbReference type="Rhea" id="RHEA-COMP:11605"/>
        <dbReference type="ChEBI" id="CHEBI:15378"/>
        <dbReference type="ChEBI" id="CHEBI:30013"/>
        <dbReference type="ChEBI" id="CHEBI:30616"/>
        <dbReference type="ChEBI" id="CHEBI:61977"/>
        <dbReference type="ChEBI" id="CHEBI:456216"/>
        <dbReference type="EC" id="2.7.11.25"/>
    </reaction>
</comment>
<evidence type="ECO:0000256" key="3">
    <source>
        <dbReference type="ARBA" id="ARBA00012406"/>
    </source>
</evidence>
<proteinExistence type="inferred from homology"/>
<feature type="coiled-coil region" evidence="15">
    <location>
        <begin position="1209"/>
        <end position="1244"/>
    </location>
</feature>
<protein>
    <recommendedName>
        <fullName evidence="3">mitogen-activated protein kinase kinase kinase</fullName>
        <ecNumber evidence="3">2.7.11.25</ecNumber>
    </recommendedName>
</protein>
<name>A0A671SX06_9TELE</name>
<evidence type="ECO:0000256" key="11">
    <source>
        <dbReference type="ARBA" id="ARBA00023054"/>
    </source>
</evidence>
<keyword evidence="8" id="KW-0418">Kinase</keyword>
<dbReference type="InterPro" id="IPR025136">
    <property type="entry name" value="MAP3K_TRAF-bd"/>
</dbReference>
<evidence type="ECO:0000256" key="1">
    <source>
        <dbReference type="ARBA" id="ARBA00001946"/>
    </source>
</evidence>
<feature type="compositionally biased region" description="Gly residues" evidence="16">
    <location>
        <begin position="7"/>
        <end position="16"/>
    </location>
</feature>
<dbReference type="InterPro" id="IPR008271">
    <property type="entry name" value="Ser/Thr_kinase_AS"/>
</dbReference>
<dbReference type="InterPro" id="IPR011009">
    <property type="entry name" value="Kinase-like_dom_sf"/>
</dbReference>
<dbReference type="SUPFAM" id="SSF47769">
    <property type="entry name" value="SAM/Pointed domain"/>
    <property type="match status" value="1"/>
</dbReference>
<dbReference type="CDD" id="cd06624">
    <property type="entry name" value="STKc_ASK"/>
    <property type="match status" value="1"/>
</dbReference>
<keyword evidence="6" id="KW-0479">Metal-binding</keyword>
<feature type="compositionally biased region" description="Basic and acidic residues" evidence="16">
    <location>
        <begin position="42"/>
        <end position="54"/>
    </location>
</feature>
<dbReference type="InterPro" id="IPR013761">
    <property type="entry name" value="SAM/pointed_sf"/>
</dbReference>
<dbReference type="EC" id="2.7.11.25" evidence="3"/>
<dbReference type="PROSITE" id="PS00108">
    <property type="entry name" value="PROTEIN_KINASE_ST"/>
    <property type="match status" value="1"/>
</dbReference>
<evidence type="ECO:0000259" key="17">
    <source>
        <dbReference type="PROSITE" id="PS50011"/>
    </source>
</evidence>
<dbReference type="SMART" id="SM00220">
    <property type="entry name" value="S_TKc"/>
    <property type="match status" value="1"/>
</dbReference>
<organism evidence="18 19">
    <name type="scientific">Sinocyclocheilus anshuiensis</name>
    <dbReference type="NCBI Taxonomy" id="1608454"/>
    <lineage>
        <taxon>Eukaryota</taxon>
        <taxon>Metazoa</taxon>
        <taxon>Chordata</taxon>
        <taxon>Craniata</taxon>
        <taxon>Vertebrata</taxon>
        <taxon>Euteleostomi</taxon>
        <taxon>Actinopterygii</taxon>
        <taxon>Neopterygii</taxon>
        <taxon>Teleostei</taxon>
        <taxon>Ostariophysi</taxon>
        <taxon>Cypriniformes</taxon>
        <taxon>Cyprinidae</taxon>
        <taxon>Cyprininae</taxon>
        <taxon>Sinocyclocheilus</taxon>
    </lineage>
</organism>
<reference evidence="18" key="2">
    <citation type="submission" date="2025-09" db="UniProtKB">
        <authorList>
            <consortium name="Ensembl"/>
        </authorList>
    </citation>
    <scope>IDENTIFICATION</scope>
</reference>
<dbReference type="Proteomes" id="UP000472260">
    <property type="component" value="Unassembled WGS sequence"/>
</dbReference>
<evidence type="ECO:0000256" key="5">
    <source>
        <dbReference type="ARBA" id="ARBA00022679"/>
    </source>
</evidence>
<keyword evidence="4" id="KW-0723">Serine/threonine-protein kinase</keyword>
<dbReference type="GO" id="GO:0033554">
    <property type="term" value="P:cellular response to stress"/>
    <property type="evidence" value="ECO:0007669"/>
    <property type="project" value="TreeGrafter"/>
</dbReference>
<evidence type="ECO:0000256" key="13">
    <source>
        <dbReference type="ARBA" id="ARBA00048329"/>
    </source>
</evidence>
<keyword evidence="5" id="KW-0808">Transferase</keyword>
<evidence type="ECO:0000313" key="19">
    <source>
        <dbReference type="Proteomes" id="UP000472260"/>
    </source>
</evidence>
<evidence type="ECO:0000256" key="14">
    <source>
        <dbReference type="PROSITE-ProRule" id="PRU10141"/>
    </source>
</evidence>
<dbReference type="GO" id="GO:0004709">
    <property type="term" value="F:MAP kinase kinase kinase activity"/>
    <property type="evidence" value="ECO:0007669"/>
    <property type="project" value="UniProtKB-EC"/>
</dbReference>
<dbReference type="Pfam" id="PF00069">
    <property type="entry name" value="Pkinase"/>
    <property type="match status" value="1"/>
</dbReference>
<dbReference type="Pfam" id="PF19039">
    <property type="entry name" value="ASK_PH"/>
    <property type="match status" value="1"/>
</dbReference>
<keyword evidence="7 14" id="KW-0547">Nucleotide-binding</keyword>
<evidence type="ECO:0000256" key="7">
    <source>
        <dbReference type="ARBA" id="ARBA00022741"/>
    </source>
</evidence>
<evidence type="ECO:0000256" key="4">
    <source>
        <dbReference type="ARBA" id="ARBA00022527"/>
    </source>
</evidence>
<dbReference type="InterPro" id="IPR046873">
    <property type="entry name" value="HisK-N-like"/>
</dbReference>
<keyword evidence="11 15" id="KW-0175">Coiled coil</keyword>
<dbReference type="GO" id="GO:0046872">
    <property type="term" value="F:metal ion binding"/>
    <property type="evidence" value="ECO:0007669"/>
    <property type="project" value="UniProtKB-KW"/>
</dbReference>
<dbReference type="Gene3D" id="3.30.200.20">
    <property type="entry name" value="Phosphorylase Kinase, domain 1"/>
    <property type="match status" value="1"/>
</dbReference>
<evidence type="ECO:0000256" key="15">
    <source>
        <dbReference type="SAM" id="Coils"/>
    </source>
</evidence>
<dbReference type="InterPro" id="IPR043969">
    <property type="entry name" value="MAP3K_PH"/>
</dbReference>
<evidence type="ECO:0000256" key="12">
    <source>
        <dbReference type="ARBA" id="ARBA00047559"/>
    </source>
</evidence>
<dbReference type="InterPro" id="IPR017441">
    <property type="entry name" value="Protein_kinase_ATP_BS"/>
</dbReference>
<gene>
    <name evidence="18" type="primary">LOC107660504</name>
</gene>
<dbReference type="PROSITE" id="PS50011">
    <property type="entry name" value="PROTEIN_KINASE_DOM"/>
    <property type="match status" value="1"/>
</dbReference>
<dbReference type="InterPro" id="IPR000719">
    <property type="entry name" value="Prot_kinase_dom"/>
</dbReference>
<sequence>MKATHGGAEGGRSHGGGRADDSRGLTDGGDGEPMSQGDGEDPEGHRAGGQRDESANPGVISLPSDSGTLLTTGKCKSRAVQVAYVRNSETSQSLSPENMALQCLKDACDIVGFKLDIVPFGKLDFGETSVLDHFYNADIAVVEMTDAFRQPSLFYHLGVRESFSMVNNIILHCDLNSDSLHSLQEVICQKNMTCAANYTFIPYMVTPQNKVYCCESSLMKGLSELMQPSFEALLGPICMPLLDRLTQLQYFRETVLNEIRKARELYTGAELAAELRRIQQRLDNVECLSADVVINLLLSYRDIQDYESIVKLVETLENLPTFDPVAHPHINFHYAFALNRRNLPGDRQKALDIMLPLVNSDEQVASDIYCLVGRIYKDMFLDSHFADTDSRDQGMHWFRKGFESEPTLHSGINYAVLLLAAGYQFDSSFELRKVGVKLSSLLGKKGSLDRLQSYWDVGFFLGASILACDNTRVIQASEKLFKIKAPIWYLGSLVETILIYKHFTKPTTDPQAPKQELVDFWMDFMVESTKKDVTSVRFPVLILEPTKVYQPSYLSINNDVEENTLSIWHVTPDDKVINNLLFIHSISKFNERSCFLYVVNNSEDFQIYFCTEMHCKRCVTEQQGGKTVSNLCVLVCLQYDYEYDEHGERAVLGKGTFGVVYAGRDLSNQVRLAIKEIPERDSRYSQPLHEEIALHKHLKHKNIVQYLGSISENGFIKIFMEQVPGGSLSALLRSKWGPLKNNEPTIGFYTKQILEGLKYLHDNQIVHRDIKGDNVLINTYSGVLKISDFGTSKRLAGINPCTETFTGTLQYMAPEIIDKGPRGYGKPADIWSLGCTIIEMATGKPPFYELGEPQAAMFKVGMFKIHPEIPDSMSTEAKAFILRCFEPDPDSRAIANDLLTHEFLTVTSRKKRSKNSSFTGVCYLRSISLPVPVVVEDTSSSSEYGSVSPDNELCTNPFSFKPSTKCYSEREVKGHRSLFLSIPVENFEDHSAPPSPEEKDSGFFMLRKDSERRATLHRILTEDREKIVLHLLEALTQGSEETKLKHQHVSTLVTSLGDFVRMADRNIIASTLSQLKLELDFDSTAISQLQVALFSFQDAVNKVLHNHNIKPHWMFALDNIIRKAVQTAIIILVPELRTHFTLASESDPAEQEDIDDDTVPLKDIAPPIAHHDDTVATSGVSTLSSIVSHESQSAQRSISMELGHMKLETKRLLEELIEKEREYQAILQQVLEEREQEIKLLKSRSGPAGESNTHTLTHTHAIQREGDQGLLEWLKHHGADADSIERIISEDYSLDDILHYVTRDDLKTLRLRGGVLCKLWKAISEHRKTTAIYMCHPDPAHAFET</sequence>
<feature type="domain" description="Protein kinase" evidence="17">
    <location>
        <begin position="646"/>
        <end position="904"/>
    </location>
</feature>
<evidence type="ECO:0000256" key="10">
    <source>
        <dbReference type="ARBA" id="ARBA00022842"/>
    </source>
</evidence>
<keyword evidence="10" id="KW-0460">Magnesium</keyword>
<dbReference type="Pfam" id="PF20309">
    <property type="entry name" value="DRHyd-ASK"/>
    <property type="match status" value="1"/>
</dbReference>
<dbReference type="Pfam" id="PF20302">
    <property type="entry name" value="HisK-N-like"/>
    <property type="match status" value="1"/>
</dbReference>
<evidence type="ECO:0000256" key="9">
    <source>
        <dbReference type="ARBA" id="ARBA00022840"/>
    </source>
</evidence>
<dbReference type="FunFam" id="3.30.200.20:FF:000067">
    <property type="entry name" value="Mitogen-activated protein kinase kinase kinase 5"/>
    <property type="match status" value="1"/>
</dbReference>
<dbReference type="PANTHER" id="PTHR11584">
    <property type="entry name" value="SERINE/THREONINE PROTEIN KINASE"/>
    <property type="match status" value="1"/>
</dbReference>
<dbReference type="FunFam" id="1.10.510.10:FF:000054">
    <property type="entry name" value="Mitogen-activated protein kinase kinase kinase 5"/>
    <property type="match status" value="1"/>
</dbReference>
<evidence type="ECO:0000256" key="6">
    <source>
        <dbReference type="ARBA" id="ARBA00022723"/>
    </source>
</evidence>
<feature type="binding site" evidence="14">
    <location>
        <position position="675"/>
    </location>
    <ligand>
        <name>ATP</name>
        <dbReference type="ChEBI" id="CHEBI:30616"/>
    </ligand>
</feature>
<evidence type="ECO:0000256" key="16">
    <source>
        <dbReference type="SAM" id="MobiDB-lite"/>
    </source>
</evidence>
<dbReference type="Ensembl" id="ENSSANT00000107026.1">
    <property type="protein sequence ID" value="ENSSANP00000100817.1"/>
    <property type="gene ID" value="ENSSANG00000049547.1"/>
</dbReference>
<evidence type="ECO:0000313" key="18">
    <source>
        <dbReference type="Ensembl" id="ENSSANP00000100817.1"/>
    </source>
</evidence>
<dbReference type="Pfam" id="PF13281">
    <property type="entry name" value="MAP3K_TRAF_bd"/>
    <property type="match status" value="1"/>
</dbReference>
<evidence type="ECO:0000256" key="8">
    <source>
        <dbReference type="ARBA" id="ARBA00022777"/>
    </source>
</evidence>
<evidence type="ECO:0000256" key="2">
    <source>
        <dbReference type="ARBA" id="ARBA00006529"/>
    </source>
</evidence>
<keyword evidence="19" id="KW-1185">Reference proteome</keyword>
<dbReference type="Gene3D" id="1.10.510.10">
    <property type="entry name" value="Transferase(Phosphotransferase) domain 1"/>
    <property type="match status" value="1"/>
</dbReference>
<feature type="region of interest" description="Disordered" evidence="16">
    <location>
        <begin position="1"/>
        <end position="67"/>
    </location>
</feature>
<dbReference type="InterPro" id="IPR046872">
    <property type="entry name" value="DRHyd-ASK"/>
</dbReference>
<comment type="catalytic activity">
    <reaction evidence="13">
        <text>L-seryl-[protein] + ATP = O-phospho-L-seryl-[protein] + ADP + H(+)</text>
        <dbReference type="Rhea" id="RHEA:17989"/>
        <dbReference type="Rhea" id="RHEA-COMP:9863"/>
        <dbReference type="Rhea" id="RHEA-COMP:11604"/>
        <dbReference type="ChEBI" id="CHEBI:15378"/>
        <dbReference type="ChEBI" id="CHEBI:29999"/>
        <dbReference type="ChEBI" id="CHEBI:30616"/>
        <dbReference type="ChEBI" id="CHEBI:83421"/>
        <dbReference type="ChEBI" id="CHEBI:456216"/>
        <dbReference type="EC" id="2.7.11.25"/>
    </reaction>
</comment>
<comment type="cofactor">
    <cofactor evidence="1">
        <name>Mg(2+)</name>
        <dbReference type="ChEBI" id="CHEBI:18420"/>
    </cofactor>
</comment>
<keyword evidence="9 14" id="KW-0067">ATP-binding</keyword>
<dbReference type="PROSITE" id="PS00107">
    <property type="entry name" value="PROTEIN_KINASE_ATP"/>
    <property type="match status" value="1"/>
</dbReference>
<dbReference type="PANTHER" id="PTHR11584:SF332">
    <property type="entry name" value="MITOGEN-ACTIVATED PROTEIN KINASE KINASE KINASE 5"/>
    <property type="match status" value="1"/>
</dbReference>
<dbReference type="GO" id="GO:0005524">
    <property type="term" value="F:ATP binding"/>
    <property type="evidence" value="ECO:0007669"/>
    <property type="project" value="UniProtKB-UniRule"/>
</dbReference>
<reference evidence="18" key="1">
    <citation type="submission" date="2025-08" db="UniProtKB">
        <authorList>
            <consortium name="Ensembl"/>
        </authorList>
    </citation>
    <scope>IDENTIFICATION</scope>
</reference>
<comment type="similarity">
    <text evidence="2">Belongs to the protein kinase superfamily. STE Ser/Thr protein kinase family. MAP kinase kinase kinase subfamily.</text>
</comment>
<dbReference type="SUPFAM" id="SSF56112">
    <property type="entry name" value="Protein kinase-like (PK-like)"/>
    <property type="match status" value="1"/>
</dbReference>